<gene>
    <name evidence="1" type="ORF">KFK09_014677</name>
</gene>
<reference evidence="1" key="1">
    <citation type="journal article" date="2022" name="Front. Genet.">
        <title>Chromosome-Scale Assembly of the Dendrobium nobile Genome Provides Insights Into the Molecular Mechanism of the Biosynthesis of the Medicinal Active Ingredient of Dendrobium.</title>
        <authorList>
            <person name="Xu Q."/>
            <person name="Niu S.-C."/>
            <person name="Li K.-L."/>
            <person name="Zheng P.-J."/>
            <person name="Zhang X.-J."/>
            <person name="Jia Y."/>
            <person name="Liu Y."/>
            <person name="Niu Y.-X."/>
            <person name="Yu L.-H."/>
            <person name="Chen D.-F."/>
            <person name="Zhang G.-Q."/>
        </authorList>
    </citation>
    <scope>NUCLEOTIDE SEQUENCE</scope>
    <source>
        <tissue evidence="1">Leaf</tissue>
    </source>
</reference>
<dbReference type="AlphaFoldDB" id="A0A8T3B8M9"/>
<dbReference type="EMBL" id="JAGYWB010000011">
    <property type="protein sequence ID" value="KAI0503736.1"/>
    <property type="molecule type" value="Genomic_DNA"/>
</dbReference>
<sequence>MARQYFLSVVASVQRVAMAISPSGLCNQLGMKHTPGSPKAYTLLLWISRSYRYHINCKHASPLFTFTNPSWT</sequence>
<evidence type="ECO:0000313" key="1">
    <source>
        <dbReference type="EMBL" id="KAI0503736.1"/>
    </source>
</evidence>
<name>A0A8T3B8M9_DENNO</name>
<dbReference type="PANTHER" id="PTHR45950:SF7">
    <property type="entry name" value="HOMEOBOX-LEUCINE ZIPPER PROTEIN ATHB-14"/>
    <property type="match status" value="1"/>
</dbReference>
<protein>
    <submittedName>
        <fullName evidence="1">Uncharacterized protein</fullName>
    </submittedName>
</protein>
<evidence type="ECO:0000313" key="2">
    <source>
        <dbReference type="Proteomes" id="UP000829196"/>
    </source>
</evidence>
<organism evidence="1 2">
    <name type="scientific">Dendrobium nobile</name>
    <name type="common">Orchid</name>
    <dbReference type="NCBI Taxonomy" id="94219"/>
    <lineage>
        <taxon>Eukaryota</taxon>
        <taxon>Viridiplantae</taxon>
        <taxon>Streptophyta</taxon>
        <taxon>Embryophyta</taxon>
        <taxon>Tracheophyta</taxon>
        <taxon>Spermatophyta</taxon>
        <taxon>Magnoliopsida</taxon>
        <taxon>Liliopsida</taxon>
        <taxon>Asparagales</taxon>
        <taxon>Orchidaceae</taxon>
        <taxon>Epidendroideae</taxon>
        <taxon>Malaxideae</taxon>
        <taxon>Dendrobiinae</taxon>
        <taxon>Dendrobium</taxon>
    </lineage>
</organism>
<dbReference type="Proteomes" id="UP000829196">
    <property type="component" value="Unassembled WGS sequence"/>
</dbReference>
<comment type="caution">
    <text evidence="1">The sequence shown here is derived from an EMBL/GenBank/DDBJ whole genome shotgun (WGS) entry which is preliminary data.</text>
</comment>
<dbReference type="GO" id="GO:0003700">
    <property type="term" value="F:DNA-binding transcription factor activity"/>
    <property type="evidence" value="ECO:0007669"/>
    <property type="project" value="InterPro"/>
</dbReference>
<proteinExistence type="predicted"/>
<dbReference type="InterPro" id="IPR044830">
    <property type="entry name" value="HD-Zip_III"/>
</dbReference>
<accession>A0A8T3B8M9</accession>
<dbReference type="OrthoDB" id="125004at2759"/>
<dbReference type="PANTHER" id="PTHR45950">
    <property type="entry name" value="HOMEOBOX-LEUCINE ZIPPER PROTEIN ATHB-14"/>
    <property type="match status" value="1"/>
</dbReference>
<keyword evidence="2" id="KW-1185">Reference proteome</keyword>